<dbReference type="Pfam" id="PF25881">
    <property type="entry name" value="HH_YBHG"/>
    <property type="match status" value="1"/>
</dbReference>
<evidence type="ECO:0000313" key="3">
    <source>
        <dbReference type="Proteomes" id="UP000679220"/>
    </source>
</evidence>
<dbReference type="EMBL" id="JAGTAR010000035">
    <property type="protein sequence ID" value="MBR8537577.1"/>
    <property type="molecule type" value="Genomic_DNA"/>
</dbReference>
<evidence type="ECO:0000313" key="2">
    <source>
        <dbReference type="EMBL" id="MBR8537577.1"/>
    </source>
</evidence>
<protein>
    <submittedName>
        <fullName evidence="2">Biotin/lipoyl-binding protein</fullName>
    </submittedName>
</protein>
<dbReference type="Proteomes" id="UP000679220">
    <property type="component" value="Unassembled WGS sequence"/>
</dbReference>
<gene>
    <name evidence="2" type="ORF">KDU71_18555</name>
</gene>
<proteinExistence type="predicted"/>
<feature type="domain" description="YbhG-like alpha-helical hairpin" evidence="1">
    <location>
        <begin position="67"/>
        <end position="190"/>
    </location>
</feature>
<dbReference type="PANTHER" id="PTHR30438">
    <property type="entry name" value="36 KDA ANTIGEN-RELATED"/>
    <property type="match status" value="1"/>
</dbReference>
<organism evidence="2 3">
    <name type="scientific">Carboxylicivirga sediminis</name>
    <dbReference type="NCBI Taxonomy" id="2006564"/>
    <lineage>
        <taxon>Bacteria</taxon>
        <taxon>Pseudomonadati</taxon>
        <taxon>Bacteroidota</taxon>
        <taxon>Bacteroidia</taxon>
        <taxon>Marinilabiliales</taxon>
        <taxon>Marinilabiliaceae</taxon>
        <taxon>Carboxylicivirga</taxon>
    </lineage>
</organism>
<dbReference type="Gene3D" id="2.40.50.100">
    <property type="match status" value="1"/>
</dbReference>
<name>A0A941F6R5_9BACT</name>
<dbReference type="Gene3D" id="2.40.30.170">
    <property type="match status" value="1"/>
</dbReference>
<comment type="caution">
    <text evidence="2">The sequence shown here is derived from an EMBL/GenBank/DDBJ whole genome shotgun (WGS) entry which is preliminary data.</text>
</comment>
<dbReference type="GO" id="GO:0005886">
    <property type="term" value="C:plasma membrane"/>
    <property type="evidence" value="ECO:0007669"/>
    <property type="project" value="TreeGrafter"/>
</dbReference>
<evidence type="ECO:0000259" key="1">
    <source>
        <dbReference type="Pfam" id="PF25881"/>
    </source>
</evidence>
<keyword evidence="3" id="KW-1185">Reference proteome</keyword>
<dbReference type="SUPFAM" id="SSF111369">
    <property type="entry name" value="HlyD-like secretion proteins"/>
    <property type="match status" value="1"/>
</dbReference>
<dbReference type="PROSITE" id="PS51257">
    <property type="entry name" value="PROKAR_LIPOPROTEIN"/>
    <property type="match status" value="1"/>
</dbReference>
<dbReference type="RefSeq" id="WP_212192601.1">
    <property type="nucleotide sequence ID" value="NZ_JAGTAR010000035.1"/>
</dbReference>
<dbReference type="InterPro" id="IPR059052">
    <property type="entry name" value="HH_YbhG-like"/>
</dbReference>
<reference evidence="2" key="1">
    <citation type="journal article" date="2018" name="Int. J. Syst. Evol. Microbiol.">
        <title>Carboxylicivirga sediminis sp. nov., isolated from coastal sediment.</title>
        <authorList>
            <person name="Wang F.Q."/>
            <person name="Ren L.H."/>
            <person name="Zou R.J."/>
            <person name="Sun Y.Z."/>
            <person name="Liu X.J."/>
            <person name="Jiang F."/>
            <person name="Liu L.J."/>
        </authorList>
    </citation>
    <scope>NUCLEOTIDE SEQUENCE</scope>
    <source>
        <strain evidence="2">JR1</strain>
    </source>
</reference>
<reference evidence="2" key="2">
    <citation type="submission" date="2021-04" db="EMBL/GenBank/DDBJ databases">
        <authorList>
            <person name="Zhang T."/>
            <person name="Zhang Y."/>
            <person name="Lu D."/>
            <person name="Zuo D."/>
            <person name="Du Z."/>
        </authorList>
    </citation>
    <scope>NUCLEOTIDE SEQUENCE</scope>
    <source>
        <strain evidence="2">JR1</strain>
    </source>
</reference>
<dbReference type="PANTHER" id="PTHR30438:SF2">
    <property type="entry name" value="MEMBRANE PROTEIN"/>
    <property type="match status" value="1"/>
</dbReference>
<sequence length="323" mass="36350">MKTLHFWQFAMIALLAVACQNKPIEGIQGKVKRDALMVVSKYPGRIIEMYAIEGQQVNKGDTIMLLDMPEVEAKLNQANGAVSAAKAQYQMALHGATNEQLEHVMAKLDAVTEQYNYAQKSYERINNMFKDSMVSVQQHDEVYMKYQSAKAQYNGVKAKYEEVKKGVRDEKVQMALGTYERAKGALEEAQVAYAERFIVAPQNMTIETIALHEGELVLPGYGIATGYRLSEAFFRFTVSESRVGEFSIGDQVKIISPFTRQEYQARIVSIKQLTRYADVTSAFPEYELSESVYELKASPMQGEDVTELLTNISVILKNQSGNE</sequence>
<dbReference type="Gene3D" id="1.10.287.470">
    <property type="entry name" value="Helix hairpin bin"/>
    <property type="match status" value="1"/>
</dbReference>
<accession>A0A941F6R5</accession>
<dbReference type="AlphaFoldDB" id="A0A941F6R5"/>